<accession>A0A6G1DBR2</accession>
<sequence length="79" mass="9299">MAILEPQLQSYIGGTNVIDNIIHKIRRAVRFIGSHTVVKARFRDYCRAQNKPGRMFVVDVKHRWNTTYLMPHQVKGYEQ</sequence>
<organism evidence="1 2">
    <name type="scientific">Oryza meyeriana var. granulata</name>
    <dbReference type="NCBI Taxonomy" id="110450"/>
    <lineage>
        <taxon>Eukaryota</taxon>
        <taxon>Viridiplantae</taxon>
        <taxon>Streptophyta</taxon>
        <taxon>Embryophyta</taxon>
        <taxon>Tracheophyta</taxon>
        <taxon>Spermatophyta</taxon>
        <taxon>Magnoliopsida</taxon>
        <taxon>Liliopsida</taxon>
        <taxon>Poales</taxon>
        <taxon>Poaceae</taxon>
        <taxon>BOP clade</taxon>
        <taxon>Oryzoideae</taxon>
        <taxon>Oryzeae</taxon>
        <taxon>Oryzinae</taxon>
        <taxon>Oryza</taxon>
        <taxon>Oryza meyeriana</taxon>
    </lineage>
</organism>
<comment type="caution">
    <text evidence="1">The sequence shown here is derived from an EMBL/GenBank/DDBJ whole genome shotgun (WGS) entry which is preliminary data.</text>
</comment>
<dbReference type="Proteomes" id="UP000479710">
    <property type="component" value="Unassembled WGS sequence"/>
</dbReference>
<dbReference type="AlphaFoldDB" id="A0A6G1DBR2"/>
<evidence type="ECO:0000313" key="2">
    <source>
        <dbReference type="Proteomes" id="UP000479710"/>
    </source>
</evidence>
<proteinExistence type="predicted"/>
<gene>
    <name evidence="1" type="ORF">E2562_000182</name>
</gene>
<name>A0A6G1DBR2_9ORYZ</name>
<keyword evidence="2" id="KW-1185">Reference proteome</keyword>
<dbReference type="OrthoDB" id="716787at2759"/>
<reference evidence="1 2" key="1">
    <citation type="submission" date="2019-11" db="EMBL/GenBank/DDBJ databases">
        <title>Whole genome sequence of Oryza granulata.</title>
        <authorList>
            <person name="Li W."/>
        </authorList>
    </citation>
    <scope>NUCLEOTIDE SEQUENCE [LARGE SCALE GENOMIC DNA]</scope>
    <source>
        <strain evidence="2">cv. Menghai</strain>
        <tissue evidence="1">Leaf</tissue>
    </source>
</reference>
<protein>
    <submittedName>
        <fullName evidence="1">Uncharacterized protein</fullName>
    </submittedName>
</protein>
<evidence type="ECO:0000313" key="1">
    <source>
        <dbReference type="EMBL" id="KAF0909870.1"/>
    </source>
</evidence>
<dbReference type="EMBL" id="SPHZ02000006">
    <property type="protein sequence ID" value="KAF0909870.1"/>
    <property type="molecule type" value="Genomic_DNA"/>
</dbReference>